<dbReference type="PANTHER" id="PTHR47268:SF4">
    <property type="entry name" value="ACYLPHOSPHATASE"/>
    <property type="match status" value="1"/>
</dbReference>
<dbReference type="Pfam" id="PF00708">
    <property type="entry name" value="Acylphosphatase"/>
    <property type="match status" value="1"/>
</dbReference>
<dbReference type="PROSITE" id="PS00150">
    <property type="entry name" value="ACYLPHOSPHATASE_1"/>
    <property type="match status" value="1"/>
</dbReference>
<feature type="domain" description="Acylphosphatase-like" evidence="7">
    <location>
        <begin position="15"/>
        <end position="101"/>
    </location>
</feature>
<keyword evidence="4 5" id="KW-0378">Hydrolase</keyword>
<evidence type="ECO:0000256" key="3">
    <source>
        <dbReference type="ARBA" id="ARBA00047645"/>
    </source>
</evidence>
<dbReference type="PROSITE" id="PS51160">
    <property type="entry name" value="ACYLPHOSPHATASE_3"/>
    <property type="match status" value="1"/>
</dbReference>
<comment type="catalytic activity">
    <reaction evidence="3 4 5">
        <text>an acyl phosphate + H2O = a carboxylate + phosphate + H(+)</text>
        <dbReference type="Rhea" id="RHEA:14965"/>
        <dbReference type="ChEBI" id="CHEBI:15377"/>
        <dbReference type="ChEBI" id="CHEBI:15378"/>
        <dbReference type="ChEBI" id="CHEBI:29067"/>
        <dbReference type="ChEBI" id="CHEBI:43474"/>
        <dbReference type="ChEBI" id="CHEBI:59918"/>
        <dbReference type="EC" id="3.6.1.7"/>
    </reaction>
</comment>
<dbReference type="Gene3D" id="3.30.70.100">
    <property type="match status" value="1"/>
</dbReference>
<proteinExistence type="inferred from homology"/>
<evidence type="ECO:0000256" key="1">
    <source>
        <dbReference type="ARBA" id="ARBA00005614"/>
    </source>
</evidence>
<sequence>MRDQSGYDVSVAASARTVRVTGRVQGVFFRAWTRQQALELGVNGWVRNCGDGSVEAHLEGDEAAIKTLVHRMHEGPPAAQVADVQVEDAEALGITGFNARG</sequence>
<comment type="caution">
    <text evidence="8">The sequence shown here is derived from an EMBL/GenBank/DDBJ whole genome shotgun (WGS) entry which is preliminary data.</text>
</comment>
<dbReference type="InterPro" id="IPR017968">
    <property type="entry name" value="Acylphosphatase_CS"/>
</dbReference>
<feature type="active site" evidence="4">
    <location>
        <position position="30"/>
    </location>
</feature>
<dbReference type="InterPro" id="IPR020456">
    <property type="entry name" value="Acylphosphatase"/>
</dbReference>
<evidence type="ECO:0000259" key="7">
    <source>
        <dbReference type="PROSITE" id="PS51160"/>
    </source>
</evidence>
<dbReference type="Proteomes" id="UP001165343">
    <property type="component" value="Unassembled WGS sequence"/>
</dbReference>
<evidence type="ECO:0000256" key="5">
    <source>
        <dbReference type="RuleBase" id="RU000553"/>
    </source>
</evidence>
<accession>A0ABT0RGW3</accession>
<reference evidence="8" key="1">
    <citation type="submission" date="2022-05" db="EMBL/GenBank/DDBJ databases">
        <authorList>
            <person name="Jo J.-H."/>
            <person name="Im W.-T."/>
        </authorList>
    </citation>
    <scope>NUCLEOTIDE SEQUENCE</scope>
    <source>
        <strain evidence="8">RG327</strain>
    </source>
</reference>
<dbReference type="EC" id="3.6.1.7" evidence="2 4"/>
<dbReference type="PANTHER" id="PTHR47268">
    <property type="entry name" value="ACYLPHOSPHATASE"/>
    <property type="match status" value="1"/>
</dbReference>
<dbReference type="SUPFAM" id="SSF54975">
    <property type="entry name" value="Acylphosphatase/BLUF domain-like"/>
    <property type="match status" value="1"/>
</dbReference>
<dbReference type="PROSITE" id="PS00151">
    <property type="entry name" value="ACYLPHOSPHATASE_2"/>
    <property type="match status" value="1"/>
</dbReference>
<evidence type="ECO:0000256" key="4">
    <source>
        <dbReference type="PROSITE-ProRule" id="PRU00520"/>
    </source>
</evidence>
<protein>
    <recommendedName>
        <fullName evidence="2 4">Acylphosphatase</fullName>
        <ecNumber evidence="2 4">3.6.1.7</ecNumber>
    </recommendedName>
</protein>
<dbReference type="InterPro" id="IPR001792">
    <property type="entry name" value="Acylphosphatase-like_dom"/>
</dbReference>
<dbReference type="InterPro" id="IPR036046">
    <property type="entry name" value="Acylphosphatase-like_dom_sf"/>
</dbReference>
<organism evidence="8 9">
    <name type="scientific">Sphingomonas anseongensis</name>
    <dbReference type="NCBI Taxonomy" id="2908207"/>
    <lineage>
        <taxon>Bacteria</taxon>
        <taxon>Pseudomonadati</taxon>
        <taxon>Pseudomonadota</taxon>
        <taxon>Alphaproteobacteria</taxon>
        <taxon>Sphingomonadales</taxon>
        <taxon>Sphingomonadaceae</taxon>
        <taxon>Sphingomonas</taxon>
    </lineage>
</organism>
<dbReference type="EMBL" id="JAMGBC010000001">
    <property type="protein sequence ID" value="MCL6679510.1"/>
    <property type="molecule type" value="Genomic_DNA"/>
</dbReference>
<name>A0ABT0RGW3_9SPHN</name>
<evidence type="ECO:0000313" key="9">
    <source>
        <dbReference type="Proteomes" id="UP001165343"/>
    </source>
</evidence>
<feature type="active site" evidence="4">
    <location>
        <position position="48"/>
    </location>
</feature>
<keyword evidence="9" id="KW-1185">Reference proteome</keyword>
<dbReference type="PRINTS" id="PR00112">
    <property type="entry name" value="ACYLPHPHTASE"/>
</dbReference>
<evidence type="ECO:0000256" key="6">
    <source>
        <dbReference type="RuleBase" id="RU004168"/>
    </source>
</evidence>
<dbReference type="RefSeq" id="WP_249868405.1">
    <property type="nucleotide sequence ID" value="NZ_JAMGBC010000001.1"/>
</dbReference>
<evidence type="ECO:0000313" key="8">
    <source>
        <dbReference type="EMBL" id="MCL6679510.1"/>
    </source>
</evidence>
<comment type="similarity">
    <text evidence="1 6">Belongs to the acylphosphatase family.</text>
</comment>
<gene>
    <name evidence="8" type="ORF">LZ519_09325</name>
</gene>
<evidence type="ECO:0000256" key="2">
    <source>
        <dbReference type="ARBA" id="ARBA00012150"/>
    </source>
</evidence>